<dbReference type="SUPFAM" id="SSF53448">
    <property type="entry name" value="Nucleotide-diphospho-sugar transferases"/>
    <property type="match status" value="1"/>
</dbReference>
<dbReference type="PANTHER" id="PTHR42866:SF2">
    <property type="entry name" value="3-DEOXY-MANNO-OCTULOSONATE CYTIDYLYLTRANSFERASE, MITOCHONDRIAL"/>
    <property type="match status" value="1"/>
</dbReference>
<dbReference type="PANTHER" id="PTHR42866">
    <property type="entry name" value="3-DEOXY-MANNO-OCTULOSONATE CYTIDYLYLTRANSFERASE"/>
    <property type="match status" value="1"/>
</dbReference>
<accession>A0A7J7LJU8</accession>
<keyword evidence="3" id="KW-0812">Transmembrane</keyword>
<evidence type="ECO:0000256" key="2">
    <source>
        <dbReference type="ARBA" id="ARBA00022695"/>
    </source>
</evidence>
<comment type="caution">
    <text evidence="4">The sequence shown here is derived from an EMBL/GenBank/DDBJ whole genome shotgun (WGS) entry which is preliminary data.</text>
</comment>
<feature type="transmembrane region" description="Helical" evidence="3">
    <location>
        <begin position="211"/>
        <end position="228"/>
    </location>
</feature>
<gene>
    <name evidence="4" type="ORF">GIB67_033281</name>
</gene>
<proteinExistence type="predicted"/>
<dbReference type="Proteomes" id="UP000541444">
    <property type="component" value="Unassembled WGS sequence"/>
</dbReference>
<dbReference type="Gene3D" id="3.90.550.10">
    <property type="entry name" value="Spore Coat Polysaccharide Biosynthesis Protein SpsA, Chain A"/>
    <property type="match status" value="1"/>
</dbReference>
<evidence type="ECO:0000256" key="1">
    <source>
        <dbReference type="ARBA" id="ARBA00022679"/>
    </source>
</evidence>
<keyword evidence="2" id="KW-0548">Nucleotidyltransferase</keyword>
<evidence type="ECO:0000313" key="4">
    <source>
        <dbReference type="EMBL" id="KAF6142893.1"/>
    </source>
</evidence>
<evidence type="ECO:0000256" key="3">
    <source>
        <dbReference type="SAM" id="Phobius"/>
    </source>
</evidence>
<keyword evidence="3" id="KW-1133">Transmembrane helix</keyword>
<dbReference type="InterPro" id="IPR003329">
    <property type="entry name" value="Cytidylyl_trans"/>
</dbReference>
<keyword evidence="5" id="KW-1185">Reference proteome</keyword>
<reference evidence="4 5" key="1">
    <citation type="journal article" date="2020" name="IScience">
        <title>Genome Sequencing of the Endangered Kingdonia uniflora (Circaeasteraceae, Ranunculales) Reveals Potential Mechanisms of Evolutionary Specialization.</title>
        <authorList>
            <person name="Sun Y."/>
            <person name="Deng T."/>
            <person name="Zhang A."/>
            <person name="Moore M.J."/>
            <person name="Landis J.B."/>
            <person name="Lin N."/>
            <person name="Zhang H."/>
            <person name="Zhang X."/>
            <person name="Huang J."/>
            <person name="Zhang X."/>
            <person name="Sun H."/>
            <person name="Wang H."/>
        </authorList>
    </citation>
    <scope>NUCLEOTIDE SEQUENCE [LARGE SCALE GENOMIC DNA]</scope>
    <source>
        <strain evidence="4">TB1705</strain>
        <tissue evidence="4">Leaf</tissue>
    </source>
</reference>
<dbReference type="InterPro" id="IPR029044">
    <property type="entry name" value="Nucleotide-diphossugar_trans"/>
</dbReference>
<dbReference type="GO" id="GO:0005829">
    <property type="term" value="C:cytosol"/>
    <property type="evidence" value="ECO:0007669"/>
    <property type="project" value="TreeGrafter"/>
</dbReference>
<protein>
    <submittedName>
        <fullName evidence="4">Uncharacterized protein</fullName>
    </submittedName>
</protein>
<organism evidence="4 5">
    <name type="scientific">Kingdonia uniflora</name>
    <dbReference type="NCBI Taxonomy" id="39325"/>
    <lineage>
        <taxon>Eukaryota</taxon>
        <taxon>Viridiplantae</taxon>
        <taxon>Streptophyta</taxon>
        <taxon>Embryophyta</taxon>
        <taxon>Tracheophyta</taxon>
        <taxon>Spermatophyta</taxon>
        <taxon>Magnoliopsida</taxon>
        <taxon>Ranunculales</taxon>
        <taxon>Circaeasteraceae</taxon>
        <taxon>Kingdonia</taxon>
    </lineage>
</organism>
<dbReference type="AlphaFoldDB" id="A0A7J7LJU8"/>
<keyword evidence="3" id="KW-0472">Membrane</keyword>
<dbReference type="EMBL" id="JACGCM010002227">
    <property type="protein sequence ID" value="KAF6142893.1"/>
    <property type="molecule type" value="Genomic_DNA"/>
</dbReference>
<name>A0A7J7LJU8_9MAGN</name>
<dbReference type="Gene3D" id="3.15.20.10">
    <property type="entry name" value="Bactericidal permeability-increasing protein, domain 2"/>
    <property type="match status" value="1"/>
</dbReference>
<dbReference type="OrthoDB" id="1745194at2759"/>
<sequence>MVSLPVLSPDKGGGRRITVRRMSYWHKDYTSSYSSWVIVPVEISDKGNAVVQHIAIVVVAGAHTLFTFRRSSKFKSHVVGIIPARYASSRFEGKPLVQILGKPMIQDARALGYVVISRNNLTGSVSLDDFTLTLKSSKIGKLHMSLIQVFQDLLNCLDSPELPFLQWQEIVGNWEMDNISFLGLIHDYRFGKLILFIKEKVVNYLTAIDNYMYFMAKSIVIITLVSFLKNDGHMQLMRIQNV</sequence>
<dbReference type="GO" id="GO:0008690">
    <property type="term" value="F:3-deoxy-manno-octulosonate cytidylyltransferase activity"/>
    <property type="evidence" value="ECO:0007669"/>
    <property type="project" value="TreeGrafter"/>
</dbReference>
<evidence type="ECO:0000313" key="5">
    <source>
        <dbReference type="Proteomes" id="UP000541444"/>
    </source>
</evidence>
<dbReference type="Pfam" id="PF02348">
    <property type="entry name" value="CTP_transf_3"/>
    <property type="match status" value="1"/>
</dbReference>
<keyword evidence="1" id="KW-0808">Transferase</keyword>